<reference evidence="1 2" key="1">
    <citation type="submission" date="2018-08" db="EMBL/GenBank/DDBJ databases">
        <title>Mucilaginibacter sp. MYSH2.</title>
        <authorList>
            <person name="Seo T."/>
        </authorList>
    </citation>
    <scope>NUCLEOTIDE SEQUENCE [LARGE SCALE GENOMIC DNA]</scope>
    <source>
        <strain evidence="1 2">MYSH2</strain>
    </source>
</reference>
<name>A0A372NPT0_9SPHI</name>
<keyword evidence="2" id="KW-1185">Reference proteome</keyword>
<gene>
    <name evidence="1" type="ORF">D0C36_18535</name>
</gene>
<dbReference type="EMBL" id="QWDC01000003">
    <property type="protein sequence ID" value="RFZ90944.1"/>
    <property type="molecule type" value="Genomic_DNA"/>
</dbReference>
<dbReference type="Proteomes" id="UP000264217">
    <property type="component" value="Unassembled WGS sequence"/>
</dbReference>
<sequence>MKTKPNPKNKLTSPLKRLRFLQDRTNGKTAPGSNLSLQLNNLKFANLSLQISDTPYAIKGDFMALCKSENYKPLTGWVSEEQARAVKAKHEQDKIDHTVIINNRHSI</sequence>
<dbReference type="AlphaFoldDB" id="A0A372NPT0"/>
<protein>
    <submittedName>
        <fullName evidence="1">Uncharacterized protein</fullName>
    </submittedName>
</protein>
<comment type="caution">
    <text evidence="1">The sequence shown here is derived from an EMBL/GenBank/DDBJ whole genome shotgun (WGS) entry which is preliminary data.</text>
</comment>
<dbReference type="RefSeq" id="WP_117393146.1">
    <property type="nucleotide sequence ID" value="NZ_QWDC01000003.1"/>
</dbReference>
<proteinExistence type="predicted"/>
<evidence type="ECO:0000313" key="1">
    <source>
        <dbReference type="EMBL" id="RFZ90944.1"/>
    </source>
</evidence>
<organism evidence="1 2">
    <name type="scientific">Mucilaginibacter conchicola</name>
    <dbReference type="NCBI Taxonomy" id="2303333"/>
    <lineage>
        <taxon>Bacteria</taxon>
        <taxon>Pseudomonadati</taxon>
        <taxon>Bacteroidota</taxon>
        <taxon>Sphingobacteriia</taxon>
        <taxon>Sphingobacteriales</taxon>
        <taxon>Sphingobacteriaceae</taxon>
        <taxon>Mucilaginibacter</taxon>
    </lineage>
</organism>
<evidence type="ECO:0000313" key="2">
    <source>
        <dbReference type="Proteomes" id="UP000264217"/>
    </source>
</evidence>
<accession>A0A372NPT0</accession>